<sequence length="73" mass="8403">MTDKDIQARTKDFVNSLAEIEIELKTVKHRIDEVKANAEKVRTMADAEGFDVWYANHLLDDGLKHISIVDYID</sequence>
<keyword evidence="1" id="KW-0175">Coiled coil</keyword>
<feature type="coiled-coil region" evidence="1">
    <location>
        <begin position="17"/>
        <end position="44"/>
    </location>
</feature>
<dbReference type="EMBL" id="BK059100">
    <property type="protein sequence ID" value="DAE29837.1"/>
    <property type="molecule type" value="Genomic_DNA"/>
</dbReference>
<reference evidence="2" key="1">
    <citation type="journal article" date="2021" name="Proc. Natl. Acad. Sci. U.S.A.">
        <title>A Catalog of Tens of Thousands of Viruses from Human Metagenomes Reveals Hidden Associations with Chronic Diseases.</title>
        <authorList>
            <person name="Tisza M.J."/>
            <person name="Buck C.B."/>
        </authorList>
    </citation>
    <scope>NUCLEOTIDE SEQUENCE</scope>
    <source>
        <strain evidence="2">CtqEG8</strain>
    </source>
</reference>
<evidence type="ECO:0000256" key="1">
    <source>
        <dbReference type="SAM" id="Coils"/>
    </source>
</evidence>
<evidence type="ECO:0000313" key="2">
    <source>
        <dbReference type="EMBL" id="DAE29837.1"/>
    </source>
</evidence>
<proteinExistence type="predicted"/>
<accession>A0A8S5RFJ5</accession>
<protein>
    <submittedName>
        <fullName evidence="2">Uncharacterized protein</fullName>
    </submittedName>
</protein>
<organism evidence="2">
    <name type="scientific">virus sp. ctqEG8</name>
    <dbReference type="NCBI Taxonomy" id="2827998"/>
    <lineage>
        <taxon>Viruses</taxon>
    </lineage>
</organism>
<name>A0A8S5RFJ5_9VIRU</name>